<dbReference type="InterPro" id="IPR013087">
    <property type="entry name" value="Znf_C2H2_type"/>
</dbReference>
<dbReference type="PANTHER" id="PTHR16515">
    <property type="entry name" value="PR DOMAIN ZINC FINGER PROTEIN"/>
    <property type="match status" value="1"/>
</dbReference>
<comment type="caution">
    <text evidence="9">The sequence shown here is derived from an EMBL/GenBank/DDBJ whole genome shotgun (WGS) entry which is preliminary data.</text>
</comment>
<dbReference type="Gene3D" id="3.30.160.60">
    <property type="entry name" value="Classic Zinc Finger"/>
    <property type="match status" value="2"/>
</dbReference>
<comment type="subcellular location">
    <subcellularLocation>
        <location evidence="1">Nucleus</location>
    </subcellularLocation>
</comment>
<dbReference type="PANTHER" id="PTHR16515:SF49">
    <property type="entry name" value="GASTRULA ZINC FINGER PROTEIN XLCGF49.1-LIKE-RELATED"/>
    <property type="match status" value="1"/>
</dbReference>
<evidence type="ECO:0000256" key="3">
    <source>
        <dbReference type="ARBA" id="ARBA00022737"/>
    </source>
</evidence>
<keyword evidence="4 7" id="KW-0863">Zinc-finger</keyword>
<evidence type="ECO:0000256" key="1">
    <source>
        <dbReference type="ARBA" id="ARBA00004123"/>
    </source>
</evidence>
<dbReference type="PROSITE" id="PS00028">
    <property type="entry name" value="ZINC_FINGER_C2H2_1"/>
    <property type="match status" value="1"/>
</dbReference>
<evidence type="ECO:0000313" key="10">
    <source>
        <dbReference type="Proteomes" id="UP001159427"/>
    </source>
</evidence>
<organism evidence="9 10">
    <name type="scientific">Porites evermanni</name>
    <dbReference type="NCBI Taxonomy" id="104178"/>
    <lineage>
        <taxon>Eukaryota</taxon>
        <taxon>Metazoa</taxon>
        <taxon>Cnidaria</taxon>
        <taxon>Anthozoa</taxon>
        <taxon>Hexacorallia</taxon>
        <taxon>Scleractinia</taxon>
        <taxon>Fungiina</taxon>
        <taxon>Poritidae</taxon>
        <taxon>Porites</taxon>
    </lineage>
</organism>
<sequence>EIQSGDGEPAAKKPRKEYRCDTCSKIFSRSRNLKTHVRTHTSEKPFECNRCDKKFSDKSVLTVKTAHDRQAAERTFTCNTCGETFHNRAP</sequence>
<reference evidence="9 10" key="1">
    <citation type="submission" date="2022-05" db="EMBL/GenBank/DDBJ databases">
        <authorList>
            <consortium name="Genoscope - CEA"/>
            <person name="William W."/>
        </authorList>
    </citation>
    <scope>NUCLEOTIDE SEQUENCE [LARGE SCALE GENOMIC DNA]</scope>
</reference>
<evidence type="ECO:0000256" key="2">
    <source>
        <dbReference type="ARBA" id="ARBA00022723"/>
    </source>
</evidence>
<feature type="non-terminal residue" evidence="9">
    <location>
        <position position="90"/>
    </location>
</feature>
<name>A0ABN8ML26_9CNID</name>
<evidence type="ECO:0000256" key="6">
    <source>
        <dbReference type="ARBA" id="ARBA00023242"/>
    </source>
</evidence>
<evidence type="ECO:0000256" key="4">
    <source>
        <dbReference type="ARBA" id="ARBA00022771"/>
    </source>
</evidence>
<keyword evidence="10" id="KW-1185">Reference proteome</keyword>
<dbReference type="InterPro" id="IPR036236">
    <property type="entry name" value="Znf_C2H2_sf"/>
</dbReference>
<proteinExistence type="predicted"/>
<keyword evidence="3" id="KW-0677">Repeat</keyword>
<dbReference type="Proteomes" id="UP001159427">
    <property type="component" value="Unassembled WGS sequence"/>
</dbReference>
<feature type="domain" description="C2H2-type" evidence="8">
    <location>
        <begin position="18"/>
        <end position="45"/>
    </location>
</feature>
<keyword evidence="6" id="KW-0539">Nucleus</keyword>
<evidence type="ECO:0000259" key="8">
    <source>
        <dbReference type="PROSITE" id="PS50157"/>
    </source>
</evidence>
<feature type="non-terminal residue" evidence="9">
    <location>
        <position position="1"/>
    </location>
</feature>
<evidence type="ECO:0000313" key="9">
    <source>
        <dbReference type="EMBL" id="CAH3028890.1"/>
    </source>
</evidence>
<keyword evidence="5" id="KW-0862">Zinc</keyword>
<evidence type="ECO:0000256" key="7">
    <source>
        <dbReference type="PROSITE-ProRule" id="PRU00042"/>
    </source>
</evidence>
<accession>A0ABN8ML26</accession>
<protein>
    <recommendedName>
        <fullName evidence="8">C2H2-type domain-containing protein</fullName>
    </recommendedName>
</protein>
<gene>
    <name evidence="9" type="ORF">PEVE_00035068</name>
</gene>
<dbReference type="SUPFAM" id="SSF57667">
    <property type="entry name" value="beta-beta-alpha zinc fingers"/>
    <property type="match status" value="1"/>
</dbReference>
<dbReference type="InterPro" id="IPR050331">
    <property type="entry name" value="Zinc_finger"/>
</dbReference>
<dbReference type="SMART" id="SM00355">
    <property type="entry name" value="ZnF_C2H2"/>
    <property type="match status" value="2"/>
</dbReference>
<dbReference type="EMBL" id="CALNXI010000539">
    <property type="protein sequence ID" value="CAH3028890.1"/>
    <property type="molecule type" value="Genomic_DNA"/>
</dbReference>
<dbReference type="Pfam" id="PF00096">
    <property type="entry name" value="zf-C2H2"/>
    <property type="match status" value="1"/>
</dbReference>
<evidence type="ECO:0000256" key="5">
    <source>
        <dbReference type="ARBA" id="ARBA00022833"/>
    </source>
</evidence>
<dbReference type="PROSITE" id="PS50157">
    <property type="entry name" value="ZINC_FINGER_C2H2_2"/>
    <property type="match status" value="1"/>
</dbReference>
<keyword evidence="2" id="KW-0479">Metal-binding</keyword>